<sequence length="1167" mass="128752">MKRKLNNIRIMQGSRKLPITDLNPYITCKLCDGYFVDASTIIECLHTFCRSCIIKYLQKNKYCPVCDVQVHKSKPLLNIRPDKTLQDIVYKLVPRLFQNEMQRRRKFYENHPDAKPSNLEQCGEVAYQYILAPEESICLTLNYYGANNKPRYLRCPAAVSMGHLKKLIRAKYDLSDQHRIDILYNQDCLNSSLTLIDIAYIYLWKRKGPIELSYKIYENTTKKLKLESLDGLEVNGINNNIGNDNDNNNWKEVQLRISENGEMSITGIQESMVSGLLEVVNSEPKYKNEVTTANTSTTTTSDPLSTASLNSTQRSVNSIQSSACTFTMPMISDHLTSSSNSCATLSSGCTTTVFSTINATKCSTKTDESSINVEKIEIKNDDKGFKRKAECNNTIAGPPVKQSKSGVLIHSNISLLNLSNNHPLKKYSKINRNGENVKEISTTKASLDSVTKSVETNSNSINADELKQNVSEKAETKKNCETITVTSSSTPASHSLQLKTMVSEAGLQSTCYQPKTACSIVVSNSISTPNIYSKITNAKSTPIFNTKSASDVSVSSQSAHNFKTPGSSNTQSNAIIKSVTILSKPQSITTSSQSTINTSCKLTSSSTTHLTHSNPSGSKVTITTSFSNTPPVSLQYTHESNIKATDNVAPSQNAANKTSNSTTKTKLNTPIGYKTLRDPPKSWNSQISKANLSKSSPDPKYPNLKNVRPAKFFKIRNNIPRYLGNPASGVKPMYQVHVGPDGDKQSEAAKAKKSEIKKHSIVKIDPKTLKPVSEKAPETTSLSNNNTVLQTSNLTSPMAQLYSTPGQCLNTTVTTSGGELNVQTDLKINTSSVSITNPLKLQCSSPKNERKSPKSPHSPKPKTSTSPTGNKKDNKIARNFTPPNPFVPNIPTKTSLNPNQFIYPTLPHSFPPYDPRVMAYYSQWYSQRMPFPASVLSGLSLDLNQRKNLENLISSSGPNMDALAAQLVFQMASRSLPSLPTSISPMRRCHNTPPVSAKQSSPPKKSSKEPKSDKSLETVVEKMTQNRNKTSTQTQKDVDSPKLAKTEPPKQPVVKESDENAKLEPKEAEQNETKETVVNNTVPSNNEPKTEKTEDQSEQKKETPEEVNTKSDAVTELPEKENSNTENTMQKKKEGSENGDILKSKEIKENEAVIAEETNQIETNGKE</sequence>
<protein>
    <recommendedName>
        <fullName evidence="8">RING-type domain-containing protein</fullName>
    </recommendedName>
</protein>
<feature type="compositionally biased region" description="Polar residues" evidence="7">
    <location>
        <begin position="837"/>
        <end position="846"/>
    </location>
</feature>
<feature type="compositionally biased region" description="Low complexity" evidence="7">
    <location>
        <begin position="993"/>
        <end position="1004"/>
    </location>
</feature>
<feature type="compositionally biased region" description="Polar residues" evidence="7">
    <location>
        <begin position="682"/>
        <end position="696"/>
    </location>
</feature>
<feature type="region of interest" description="Disordered" evidence="7">
    <location>
        <begin position="978"/>
        <end position="1167"/>
    </location>
</feature>
<feature type="compositionally biased region" description="Low complexity" evidence="7">
    <location>
        <begin position="291"/>
        <end position="308"/>
    </location>
</feature>
<proteinExistence type="predicted"/>
<keyword evidence="10" id="KW-1185">Reference proteome</keyword>
<dbReference type="PROSITE" id="PS50089">
    <property type="entry name" value="ZF_RING_2"/>
    <property type="match status" value="1"/>
</dbReference>
<evidence type="ECO:0000256" key="1">
    <source>
        <dbReference type="ARBA" id="ARBA00004123"/>
    </source>
</evidence>
<evidence type="ECO:0000256" key="2">
    <source>
        <dbReference type="ARBA" id="ARBA00022723"/>
    </source>
</evidence>
<dbReference type="SUPFAM" id="SSF57850">
    <property type="entry name" value="RING/U-box"/>
    <property type="match status" value="1"/>
</dbReference>
<dbReference type="InterPro" id="IPR001841">
    <property type="entry name" value="Znf_RING"/>
</dbReference>
<evidence type="ECO:0000256" key="6">
    <source>
        <dbReference type="PROSITE-ProRule" id="PRU00175"/>
    </source>
</evidence>
<comment type="subcellular location">
    <subcellularLocation>
        <location evidence="1">Nucleus</location>
    </subcellularLocation>
</comment>
<evidence type="ECO:0000256" key="3">
    <source>
        <dbReference type="ARBA" id="ARBA00022771"/>
    </source>
</evidence>
<dbReference type="FunFam" id="3.30.40.10:FF:000033">
    <property type="entry name" value="Polycomb group RING finger protein 3"/>
    <property type="match status" value="1"/>
</dbReference>
<reference evidence="9" key="1">
    <citation type="submission" date="2022-01" db="EMBL/GenBank/DDBJ databases">
        <authorList>
            <person name="King R."/>
        </authorList>
    </citation>
    <scope>NUCLEOTIDE SEQUENCE</scope>
</reference>
<dbReference type="Proteomes" id="UP001153712">
    <property type="component" value="Chromosome 4"/>
</dbReference>
<evidence type="ECO:0000313" key="9">
    <source>
        <dbReference type="EMBL" id="CAG9860973.1"/>
    </source>
</evidence>
<dbReference type="Pfam" id="PF16207">
    <property type="entry name" value="RAWUL"/>
    <property type="match status" value="1"/>
</dbReference>
<evidence type="ECO:0000313" key="10">
    <source>
        <dbReference type="Proteomes" id="UP001153712"/>
    </source>
</evidence>
<feature type="region of interest" description="Disordered" evidence="7">
    <location>
        <begin position="769"/>
        <end position="788"/>
    </location>
</feature>
<organism evidence="9 10">
    <name type="scientific">Phyllotreta striolata</name>
    <name type="common">Striped flea beetle</name>
    <name type="synonym">Crioceris striolata</name>
    <dbReference type="NCBI Taxonomy" id="444603"/>
    <lineage>
        <taxon>Eukaryota</taxon>
        <taxon>Metazoa</taxon>
        <taxon>Ecdysozoa</taxon>
        <taxon>Arthropoda</taxon>
        <taxon>Hexapoda</taxon>
        <taxon>Insecta</taxon>
        <taxon>Pterygota</taxon>
        <taxon>Neoptera</taxon>
        <taxon>Endopterygota</taxon>
        <taxon>Coleoptera</taxon>
        <taxon>Polyphaga</taxon>
        <taxon>Cucujiformia</taxon>
        <taxon>Chrysomeloidea</taxon>
        <taxon>Chrysomelidae</taxon>
        <taxon>Galerucinae</taxon>
        <taxon>Alticini</taxon>
        <taxon>Phyllotreta</taxon>
    </lineage>
</organism>
<dbReference type="Gene3D" id="3.10.20.90">
    <property type="entry name" value="Phosphatidylinositol 3-kinase Catalytic Subunit, Chain A, domain 1"/>
    <property type="match status" value="1"/>
</dbReference>
<dbReference type="Pfam" id="PF13923">
    <property type="entry name" value="zf-C3HC4_2"/>
    <property type="match status" value="1"/>
</dbReference>
<dbReference type="CDD" id="cd17082">
    <property type="entry name" value="RAWUL_PCGF2_like"/>
    <property type="match status" value="1"/>
</dbReference>
<dbReference type="PANTHER" id="PTHR10825">
    <property type="entry name" value="RING FINGER DOMAIN-CONTAINING, POLYCOMB GROUP COMPONENT"/>
    <property type="match status" value="1"/>
</dbReference>
<dbReference type="GO" id="GO:0008270">
    <property type="term" value="F:zinc ion binding"/>
    <property type="evidence" value="ECO:0007669"/>
    <property type="project" value="UniProtKB-KW"/>
</dbReference>
<evidence type="ECO:0000256" key="4">
    <source>
        <dbReference type="ARBA" id="ARBA00022833"/>
    </source>
</evidence>
<feature type="compositionally biased region" description="Basic and acidic residues" evidence="7">
    <location>
        <begin position="1117"/>
        <end position="1151"/>
    </location>
</feature>
<dbReference type="GO" id="GO:0000122">
    <property type="term" value="P:negative regulation of transcription by RNA polymerase II"/>
    <property type="evidence" value="ECO:0007669"/>
    <property type="project" value="TreeGrafter"/>
</dbReference>
<dbReference type="InterPro" id="IPR032443">
    <property type="entry name" value="RAWUL"/>
</dbReference>
<keyword evidence="2" id="KW-0479">Metal-binding</keyword>
<name>A0A9N9TQT2_PHYSR</name>
<feature type="compositionally biased region" description="Basic and acidic residues" evidence="7">
    <location>
        <begin position="1036"/>
        <end position="1075"/>
    </location>
</feature>
<dbReference type="OrthoDB" id="1305878at2759"/>
<dbReference type="PANTHER" id="PTHR10825:SF72">
    <property type="entry name" value="UBIQUITIN-LIKE DOMAIN-CONTAINING PROTEIN"/>
    <property type="match status" value="1"/>
</dbReference>
<feature type="compositionally biased region" description="Basic and acidic residues" evidence="7">
    <location>
        <begin position="1088"/>
        <end position="1109"/>
    </location>
</feature>
<feature type="compositionally biased region" description="Polar residues" evidence="7">
    <location>
        <begin position="1023"/>
        <end position="1035"/>
    </location>
</feature>
<dbReference type="InterPro" id="IPR013083">
    <property type="entry name" value="Znf_RING/FYVE/PHD"/>
</dbReference>
<dbReference type="InterPro" id="IPR017907">
    <property type="entry name" value="Znf_RING_CS"/>
</dbReference>
<feature type="compositionally biased region" description="Low complexity" evidence="7">
    <location>
        <begin position="653"/>
        <end position="669"/>
    </location>
</feature>
<evidence type="ECO:0000256" key="7">
    <source>
        <dbReference type="SAM" id="MobiDB-lite"/>
    </source>
</evidence>
<feature type="compositionally biased region" description="Polar residues" evidence="7">
    <location>
        <begin position="614"/>
        <end position="624"/>
    </location>
</feature>
<dbReference type="EMBL" id="OU900097">
    <property type="protein sequence ID" value="CAG9860973.1"/>
    <property type="molecule type" value="Genomic_DNA"/>
</dbReference>
<feature type="compositionally biased region" description="Polar residues" evidence="7">
    <location>
        <begin position="1076"/>
        <end position="1087"/>
    </location>
</feature>
<feature type="compositionally biased region" description="Basic and acidic residues" evidence="7">
    <location>
        <begin position="1006"/>
        <end position="1020"/>
    </location>
</feature>
<keyword evidence="4" id="KW-0862">Zinc</keyword>
<dbReference type="GO" id="GO:0035102">
    <property type="term" value="C:PRC1 complex"/>
    <property type="evidence" value="ECO:0007669"/>
    <property type="project" value="TreeGrafter"/>
</dbReference>
<feature type="region of interest" description="Disordered" evidence="7">
    <location>
        <begin position="837"/>
        <end position="889"/>
    </location>
</feature>
<evidence type="ECO:0000256" key="5">
    <source>
        <dbReference type="ARBA" id="ARBA00023242"/>
    </source>
</evidence>
<feature type="compositionally biased region" description="Polar residues" evidence="7">
    <location>
        <begin position="1157"/>
        <end position="1167"/>
    </location>
</feature>
<feature type="region of interest" description="Disordered" evidence="7">
    <location>
        <begin position="645"/>
        <end position="705"/>
    </location>
</feature>
<feature type="compositionally biased region" description="Polar residues" evidence="7">
    <location>
        <begin position="778"/>
        <end position="788"/>
    </location>
</feature>
<dbReference type="SMART" id="SM00184">
    <property type="entry name" value="RING"/>
    <property type="match status" value="1"/>
</dbReference>
<dbReference type="PROSITE" id="PS00518">
    <property type="entry name" value="ZF_RING_1"/>
    <property type="match status" value="1"/>
</dbReference>
<dbReference type="Gene3D" id="3.30.40.10">
    <property type="entry name" value="Zinc/RING finger domain, C3HC4 (zinc finger)"/>
    <property type="match status" value="1"/>
</dbReference>
<dbReference type="AlphaFoldDB" id="A0A9N9TQT2"/>
<feature type="region of interest" description="Disordered" evidence="7">
    <location>
        <begin position="288"/>
        <end position="308"/>
    </location>
</feature>
<feature type="compositionally biased region" description="Low complexity" evidence="7">
    <location>
        <begin position="603"/>
        <end position="613"/>
    </location>
</feature>
<feature type="region of interest" description="Disordered" evidence="7">
    <location>
        <begin position="603"/>
        <end position="624"/>
    </location>
</feature>
<keyword evidence="3 6" id="KW-0863">Zinc-finger</keyword>
<evidence type="ECO:0000259" key="8">
    <source>
        <dbReference type="PROSITE" id="PS50089"/>
    </source>
</evidence>
<dbReference type="GO" id="GO:1990841">
    <property type="term" value="F:promoter-specific chromatin binding"/>
    <property type="evidence" value="ECO:0007669"/>
    <property type="project" value="TreeGrafter"/>
</dbReference>
<gene>
    <name evidence="9" type="ORF">PHYEVI_LOCUS7320</name>
</gene>
<keyword evidence="5" id="KW-0539">Nucleus</keyword>
<feature type="domain" description="RING-type" evidence="8">
    <location>
        <begin position="28"/>
        <end position="67"/>
    </location>
</feature>
<accession>A0A9N9TQT2</accession>